<keyword evidence="10" id="KW-1185">Reference proteome</keyword>
<dbReference type="Gene3D" id="3.40.630.30">
    <property type="match status" value="1"/>
</dbReference>
<evidence type="ECO:0000256" key="5">
    <source>
        <dbReference type="ARBA" id="ARBA00022989"/>
    </source>
</evidence>
<dbReference type="Pfam" id="PF16916">
    <property type="entry name" value="ZT_dimer"/>
    <property type="match status" value="1"/>
</dbReference>
<comment type="similarity">
    <text evidence="2">Belongs to the cation diffusion facilitator (CDF) transporter (TC 2.A.4) family.</text>
</comment>
<accession>A0A9W6GMK0</accession>
<evidence type="ECO:0000256" key="1">
    <source>
        <dbReference type="ARBA" id="ARBA00004141"/>
    </source>
</evidence>
<proteinExistence type="inferred from homology"/>
<dbReference type="AlphaFoldDB" id="A0A9W6GMK0"/>
<dbReference type="InterPro" id="IPR050291">
    <property type="entry name" value="CDF_Transporter"/>
</dbReference>
<keyword evidence="3" id="KW-0813">Transport</keyword>
<dbReference type="GO" id="GO:0016020">
    <property type="term" value="C:membrane"/>
    <property type="evidence" value="ECO:0007669"/>
    <property type="project" value="UniProtKB-SubCell"/>
</dbReference>
<evidence type="ECO:0000256" key="6">
    <source>
        <dbReference type="ARBA" id="ARBA00023136"/>
    </source>
</evidence>
<evidence type="ECO:0000259" key="8">
    <source>
        <dbReference type="PROSITE" id="PS51186"/>
    </source>
</evidence>
<dbReference type="SUPFAM" id="SSF55729">
    <property type="entry name" value="Acyl-CoA N-acyltransferases (Nat)"/>
    <property type="match status" value="1"/>
</dbReference>
<sequence length="413" mass="47074">MYKLIDINHKKREKYLEELGKLDTTLDLRESLADLFVVEKNHRVIAYAAVDRGEEYLLQRIFVEEEERYHSVGTKLLKFIESTAMREGVDILRSRCSEEISDTFFIKNNFRTHQGEYLLDNIQKKLERTKEGIRGTWVSIIINILLSILKIGVGYLGRSRALIADGFHSISDVVGSVVILFSVHFGSVPEDEDHPYGHEKIEGIAGNIVGVILVLTAFELTRDSLINLFAERDFITPSWITIGAAAISIVVKYWLYLYKIKIGRRTKNDAIIADAREHRSDAVSSVGVMIGLLLSIYVNPVFDTLLGILVSLFIGKEGIAIIMETSNTLLDKQDREFIGEIERYVREESNVGNIHDTLMRVSGDKVFLSFHIRLPKEMTVYDAHVLADELKYSLISDYESLRDVTIHIDYIID</sequence>
<dbReference type="Proteomes" id="UP001144471">
    <property type="component" value="Unassembled WGS sequence"/>
</dbReference>
<evidence type="ECO:0000256" key="7">
    <source>
        <dbReference type="SAM" id="Phobius"/>
    </source>
</evidence>
<dbReference type="CDD" id="cd04301">
    <property type="entry name" value="NAT_SF"/>
    <property type="match status" value="1"/>
</dbReference>
<protein>
    <recommendedName>
        <fullName evidence="8">N-acetyltransferase domain-containing protein</fullName>
    </recommendedName>
</protein>
<dbReference type="Gene3D" id="3.30.70.1350">
    <property type="entry name" value="Cation efflux protein, cytoplasmic domain"/>
    <property type="match status" value="1"/>
</dbReference>
<feature type="transmembrane region" description="Helical" evidence="7">
    <location>
        <begin position="201"/>
        <end position="218"/>
    </location>
</feature>
<feature type="transmembrane region" description="Helical" evidence="7">
    <location>
        <begin position="279"/>
        <end position="298"/>
    </location>
</feature>
<dbReference type="Pfam" id="PF01545">
    <property type="entry name" value="Cation_efflux"/>
    <property type="match status" value="1"/>
</dbReference>
<feature type="domain" description="N-acetyltransferase" evidence="8">
    <location>
        <begin position="1"/>
        <end position="151"/>
    </location>
</feature>
<comment type="caution">
    <text evidence="9">The sequence shown here is derived from an EMBL/GenBank/DDBJ whole genome shotgun (WGS) entry which is preliminary data.</text>
</comment>
<dbReference type="InterPro" id="IPR002524">
    <property type="entry name" value="Cation_efflux"/>
</dbReference>
<evidence type="ECO:0000256" key="2">
    <source>
        <dbReference type="ARBA" id="ARBA00008114"/>
    </source>
</evidence>
<dbReference type="RefSeq" id="WP_281836735.1">
    <property type="nucleotide sequence ID" value="NZ_BSDY01000014.1"/>
</dbReference>
<dbReference type="InterPro" id="IPR058533">
    <property type="entry name" value="Cation_efflux_TM"/>
</dbReference>
<dbReference type="SUPFAM" id="SSF161111">
    <property type="entry name" value="Cation efflux protein transmembrane domain-like"/>
    <property type="match status" value="1"/>
</dbReference>
<dbReference type="PROSITE" id="PS51186">
    <property type="entry name" value="GNAT"/>
    <property type="match status" value="1"/>
</dbReference>
<comment type="subcellular location">
    <subcellularLocation>
        <location evidence="1">Membrane</location>
        <topology evidence="1">Multi-pass membrane protein</topology>
    </subcellularLocation>
</comment>
<evidence type="ECO:0000256" key="3">
    <source>
        <dbReference type="ARBA" id="ARBA00022448"/>
    </source>
</evidence>
<dbReference type="FunFam" id="1.20.1510.10:FF:000006">
    <property type="entry name" value="Divalent cation efflux transporter"/>
    <property type="match status" value="1"/>
</dbReference>
<dbReference type="PANTHER" id="PTHR43840">
    <property type="entry name" value="MITOCHONDRIAL METAL TRANSPORTER 1-RELATED"/>
    <property type="match status" value="1"/>
</dbReference>
<organism evidence="9 10">
    <name type="scientific">Propionigenium maris DSM 9537</name>
    <dbReference type="NCBI Taxonomy" id="1123000"/>
    <lineage>
        <taxon>Bacteria</taxon>
        <taxon>Fusobacteriati</taxon>
        <taxon>Fusobacteriota</taxon>
        <taxon>Fusobacteriia</taxon>
        <taxon>Fusobacteriales</taxon>
        <taxon>Fusobacteriaceae</taxon>
        <taxon>Propionigenium</taxon>
    </lineage>
</organism>
<evidence type="ECO:0000313" key="9">
    <source>
        <dbReference type="EMBL" id="GLI57223.1"/>
    </source>
</evidence>
<evidence type="ECO:0000256" key="4">
    <source>
        <dbReference type="ARBA" id="ARBA00022692"/>
    </source>
</evidence>
<dbReference type="Gene3D" id="1.20.1510.10">
    <property type="entry name" value="Cation efflux protein transmembrane domain"/>
    <property type="match status" value="1"/>
</dbReference>
<name>A0A9W6GMK0_9FUSO</name>
<dbReference type="GO" id="GO:0008324">
    <property type="term" value="F:monoatomic cation transmembrane transporter activity"/>
    <property type="evidence" value="ECO:0007669"/>
    <property type="project" value="InterPro"/>
</dbReference>
<dbReference type="SUPFAM" id="SSF160240">
    <property type="entry name" value="Cation efflux protein cytoplasmic domain-like"/>
    <property type="match status" value="1"/>
</dbReference>
<reference evidence="9" key="1">
    <citation type="submission" date="2022-12" db="EMBL/GenBank/DDBJ databases">
        <title>Reference genome sequencing for broad-spectrum identification of bacterial and archaeal isolates by mass spectrometry.</title>
        <authorList>
            <person name="Sekiguchi Y."/>
            <person name="Tourlousse D.M."/>
        </authorList>
    </citation>
    <scope>NUCLEOTIDE SEQUENCE</scope>
    <source>
        <strain evidence="9">10succ1</strain>
    </source>
</reference>
<dbReference type="GO" id="GO:0016747">
    <property type="term" value="F:acyltransferase activity, transferring groups other than amino-acyl groups"/>
    <property type="evidence" value="ECO:0007669"/>
    <property type="project" value="InterPro"/>
</dbReference>
<dbReference type="InterPro" id="IPR000182">
    <property type="entry name" value="GNAT_dom"/>
</dbReference>
<keyword evidence="5 7" id="KW-1133">Transmembrane helix</keyword>
<dbReference type="InterPro" id="IPR036837">
    <property type="entry name" value="Cation_efflux_CTD_sf"/>
</dbReference>
<evidence type="ECO:0000313" key="10">
    <source>
        <dbReference type="Proteomes" id="UP001144471"/>
    </source>
</evidence>
<dbReference type="Pfam" id="PF13508">
    <property type="entry name" value="Acetyltransf_7"/>
    <property type="match status" value="1"/>
</dbReference>
<dbReference type="InterPro" id="IPR027469">
    <property type="entry name" value="Cation_efflux_TMD_sf"/>
</dbReference>
<feature type="transmembrane region" description="Helical" evidence="7">
    <location>
        <begin position="135"/>
        <end position="157"/>
    </location>
</feature>
<feature type="transmembrane region" description="Helical" evidence="7">
    <location>
        <begin position="238"/>
        <end position="258"/>
    </location>
</feature>
<dbReference type="EMBL" id="BSDY01000014">
    <property type="protein sequence ID" value="GLI57223.1"/>
    <property type="molecule type" value="Genomic_DNA"/>
</dbReference>
<dbReference type="InterPro" id="IPR016181">
    <property type="entry name" value="Acyl_CoA_acyltransferase"/>
</dbReference>
<dbReference type="PANTHER" id="PTHR43840:SF15">
    <property type="entry name" value="MITOCHONDRIAL METAL TRANSPORTER 1-RELATED"/>
    <property type="match status" value="1"/>
</dbReference>
<dbReference type="NCBIfam" id="TIGR01297">
    <property type="entry name" value="CDF"/>
    <property type="match status" value="1"/>
</dbReference>
<keyword evidence="6 7" id="KW-0472">Membrane</keyword>
<keyword evidence="4 7" id="KW-0812">Transmembrane</keyword>
<dbReference type="InterPro" id="IPR027470">
    <property type="entry name" value="Cation_efflux_CTD"/>
</dbReference>
<feature type="transmembrane region" description="Helical" evidence="7">
    <location>
        <begin position="169"/>
        <end position="189"/>
    </location>
</feature>
<gene>
    <name evidence="9" type="ORF">PM10SUCC1_27370</name>
</gene>